<dbReference type="GeneID" id="109621448"/>
<evidence type="ECO:0000256" key="4">
    <source>
        <dbReference type="ARBA" id="ARBA00022989"/>
    </source>
</evidence>
<feature type="domain" description="Major facilitator superfamily (MFS) profile" evidence="7">
    <location>
        <begin position="33"/>
        <end position="479"/>
    </location>
</feature>
<dbReference type="Pfam" id="PF07690">
    <property type="entry name" value="MFS_1"/>
    <property type="match status" value="1"/>
</dbReference>
<evidence type="ECO:0000259" key="7">
    <source>
        <dbReference type="PROSITE" id="PS50850"/>
    </source>
</evidence>
<sequence length="506" mass="56197">MARFKQWISLKQPDKQRVLGLETEAEYRARWISIRVLYFTGFVMFLAFGIVATGVWPYLKSLDPSANKVFLAYIFAVPPVGQIFFSPFFGWWTNKLSSVREPLVILVAVFIIGNILYSVTEEFQDHRRYILLVARGLVGVGTSAVTICRAYISSATRVSERTKTISYMALAQSIGLMIGPTFQSVFSGLGEQGFSVFGWFRINMYSSAGWICVILGVFNIFFLLPFIFKDSPIAVKEAMKSQGATNAKETWKSMQLPYFSITVTVVAFSLLMFLYVAFQALLSPIALDQFGWSNEDSLFYLGILMTVGALISCILFLLLDPMCKRFTESNVLVYGAMFALFVSQLLLIPFGSDPITSVANEGNFTDGNSTITTIPGCPATQEWCQWIPPIGKVQFTISYTLLCVSFSIGTTLSQAVFSKLLGPRPQGTWMALLTCAGSAARILGPGSVTIYVLFGTYWTFGAGTILAGLVFLWMWFYRDSLQPAKPAVTAELAEELKVLNSTKLRQ</sequence>
<feature type="transmembrane region" description="Helical" evidence="6">
    <location>
        <begin position="256"/>
        <end position="278"/>
    </location>
</feature>
<dbReference type="PANTHER" id="PTHR23510">
    <property type="entry name" value="INNER MEMBRANE TRANSPORT PROTEIN YAJR"/>
    <property type="match status" value="1"/>
</dbReference>
<evidence type="ECO:0000256" key="2">
    <source>
        <dbReference type="ARBA" id="ARBA00022448"/>
    </source>
</evidence>
<evidence type="ECO:0000256" key="1">
    <source>
        <dbReference type="ARBA" id="ARBA00004127"/>
    </source>
</evidence>
<reference evidence="9" key="1">
    <citation type="journal article" date="2015" name="Proc. Natl. Acad. Sci. U.S.A.">
        <title>Genome sequence of the Asian Tiger mosquito, Aedes albopictus, reveals insights into its biology, genetics, and evolution.</title>
        <authorList>
            <person name="Chen X.G."/>
            <person name="Jiang X."/>
            <person name="Gu J."/>
            <person name="Xu M."/>
            <person name="Wu Y."/>
            <person name="Deng Y."/>
            <person name="Zhang C."/>
            <person name="Bonizzoni M."/>
            <person name="Dermauw W."/>
            <person name="Vontas J."/>
            <person name="Armbruster P."/>
            <person name="Huang X."/>
            <person name="Yang Y."/>
            <person name="Zhang H."/>
            <person name="He W."/>
            <person name="Peng H."/>
            <person name="Liu Y."/>
            <person name="Wu K."/>
            <person name="Chen J."/>
            <person name="Lirakis M."/>
            <person name="Topalis P."/>
            <person name="Van Leeuwen T."/>
            <person name="Hall A.B."/>
            <person name="Jiang X."/>
            <person name="Thorpe C."/>
            <person name="Mueller R.L."/>
            <person name="Sun C."/>
            <person name="Waterhouse R.M."/>
            <person name="Yan G."/>
            <person name="Tu Z.J."/>
            <person name="Fang X."/>
            <person name="James A.A."/>
        </authorList>
    </citation>
    <scope>NUCLEOTIDE SEQUENCE [LARGE SCALE GENOMIC DNA]</scope>
    <source>
        <strain evidence="9">Foshan</strain>
    </source>
</reference>
<feature type="transmembrane region" description="Helical" evidence="6">
    <location>
        <begin position="397"/>
        <end position="417"/>
    </location>
</feature>
<dbReference type="InterPro" id="IPR051068">
    <property type="entry name" value="MFS_Domain-Containing_Protein"/>
</dbReference>
<dbReference type="InterPro" id="IPR036259">
    <property type="entry name" value="MFS_trans_sf"/>
</dbReference>
<keyword evidence="2" id="KW-0813">Transport</keyword>
<feature type="transmembrane region" description="Helical" evidence="6">
    <location>
        <begin position="298"/>
        <end position="319"/>
    </location>
</feature>
<feature type="transmembrane region" description="Helical" evidence="6">
    <location>
        <begin position="70"/>
        <end position="91"/>
    </location>
</feature>
<keyword evidence="5 6" id="KW-0472">Membrane</keyword>
<evidence type="ECO:0000313" key="9">
    <source>
        <dbReference type="Proteomes" id="UP000069940"/>
    </source>
</evidence>
<feature type="transmembrane region" description="Helical" evidence="6">
    <location>
        <begin position="164"/>
        <end position="182"/>
    </location>
</feature>
<keyword evidence="4 6" id="KW-1133">Transmembrane helix</keyword>
<dbReference type="Gene3D" id="1.20.1250.20">
    <property type="entry name" value="MFS general substrate transporter like domains"/>
    <property type="match status" value="1"/>
</dbReference>
<feature type="transmembrane region" description="Helical" evidence="6">
    <location>
        <begin position="132"/>
        <end position="152"/>
    </location>
</feature>
<accession>A0ABM1YID5</accession>
<feature type="transmembrane region" description="Helical" evidence="6">
    <location>
        <begin position="36"/>
        <end position="58"/>
    </location>
</feature>
<proteinExistence type="predicted"/>
<keyword evidence="3 6" id="KW-0812">Transmembrane</keyword>
<feature type="transmembrane region" description="Helical" evidence="6">
    <location>
        <begin position="103"/>
        <end position="120"/>
    </location>
</feature>
<feature type="transmembrane region" description="Helical" evidence="6">
    <location>
        <begin position="202"/>
        <end position="228"/>
    </location>
</feature>
<dbReference type="PROSITE" id="PS50850">
    <property type="entry name" value="MFS"/>
    <property type="match status" value="1"/>
</dbReference>
<dbReference type="InterPro" id="IPR020846">
    <property type="entry name" value="MFS_dom"/>
</dbReference>
<keyword evidence="9" id="KW-1185">Reference proteome</keyword>
<feature type="transmembrane region" description="Helical" evidence="6">
    <location>
        <begin position="457"/>
        <end position="476"/>
    </location>
</feature>
<evidence type="ECO:0000313" key="8">
    <source>
        <dbReference type="EnsemblMetazoa" id="AALFPA23_009445.P12985"/>
    </source>
</evidence>
<name>A0ABM1YID5_AEDAL</name>
<dbReference type="InterPro" id="IPR011701">
    <property type="entry name" value="MFS"/>
</dbReference>
<protein>
    <recommendedName>
        <fullName evidence="7">Major facilitator superfamily (MFS) profile domain-containing protein</fullName>
    </recommendedName>
</protein>
<dbReference type="Proteomes" id="UP000069940">
    <property type="component" value="Unassembled WGS sequence"/>
</dbReference>
<dbReference type="SUPFAM" id="SSF103473">
    <property type="entry name" value="MFS general substrate transporter"/>
    <property type="match status" value="1"/>
</dbReference>
<comment type="subcellular location">
    <subcellularLocation>
        <location evidence="1">Endomembrane system</location>
        <topology evidence="1">Multi-pass membrane protein</topology>
    </subcellularLocation>
</comment>
<dbReference type="PANTHER" id="PTHR23510:SF3">
    <property type="entry name" value="MAJOR FACILITATOR SUPERFAMILY DOMAIN-CONTAINING PROTEIN 8"/>
    <property type="match status" value="1"/>
</dbReference>
<evidence type="ECO:0000256" key="5">
    <source>
        <dbReference type="ARBA" id="ARBA00023136"/>
    </source>
</evidence>
<reference evidence="8" key="2">
    <citation type="submission" date="2025-05" db="UniProtKB">
        <authorList>
            <consortium name="EnsemblMetazoa"/>
        </authorList>
    </citation>
    <scope>IDENTIFICATION</scope>
    <source>
        <strain evidence="8">Foshan</strain>
    </source>
</reference>
<dbReference type="EnsemblMetazoa" id="AALFPA23_009445.R12985">
    <property type="protein sequence ID" value="AALFPA23_009445.P12985"/>
    <property type="gene ID" value="AALFPA23_009445"/>
</dbReference>
<dbReference type="RefSeq" id="XP_019931027.3">
    <property type="nucleotide sequence ID" value="XM_020075468.3"/>
</dbReference>
<evidence type="ECO:0000256" key="3">
    <source>
        <dbReference type="ARBA" id="ARBA00022692"/>
    </source>
</evidence>
<feature type="transmembrane region" description="Helical" evidence="6">
    <location>
        <begin position="331"/>
        <end position="350"/>
    </location>
</feature>
<evidence type="ECO:0000256" key="6">
    <source>
        <dbReference type="SAM" id="Phobius"/>
    </source>
</evidence>
<dbReference type="CDD" id="cd17326">
    <property type="entry name" value="MFS_MFSD8"/>
    <property type="match status" value="1"/>
</dbReference>
<organism evidence="8 9">
    <name type="scientific">Aedes albopictus</name>
    <name type="common">Asian tiger mosquito</name>
    <name type="synonym">Stegomyia albopicta</name>
    <dbReference type="NCBI Taxonomy" id="7160"/>
    <lineage>
        <taxon>Eukaryota</taxon>
        <taxon>Metazoa</taxon>
        <taxon>Ecdysozoa</taxon>
        <taxon>Arthropoda</taxon>
        <taxon>Hexapoda</taxon>
        <taxon>Insecta</taxon>
        <taxon>Pterygota</taxon>
        <taxon>Neoptera</taxon>
        <taxon>Endopterygota</taxon>
        <taxon>Diptera</taxon>
        <taxon>Nematocera</taxon>
        <taxon>Culicoidea</taxon>
        <taxon>Culicidae</taxon>
        <taxon>Culicinae</taxon>
        <taxon>Aedini</taxon>
        <taxon>Aedes</taxon>
        <taxon>Stegomyia</taxon>
    </lineage>
</organism>
<feature type="transmembrane region" description="Helical" evidence="6">
    <location>
        <begin position="429"/>
        <end position="451"/>
    </location>
</feature>